<keyword evidence="2" id="KW-0472">Membrane</keyword>
<feature type="chain" id="PRO_5045572628" description="PBP domain-containing protein" evidence="3">
    <location>
        <begin position="27"/>
        <end position="876"/>
    </location>
</feature>
<keyword evidence="2" id="KW-0812">Transmembrane</keyword>
<keyword evidence="2" id="KW-1133">Transmembrane helix</keyword>
<dbReference type="EMBL" id="JBHLXH010000002">
    <property type="protein sequence ID" value="MFC0223814.1"/>
    <property type="molecule type" value="Genomic_DNA"/>
</dbReference>
<proteinExistence type="predicted"/>
<reference evidence="4 5" key="1">
    <citation type="submission" date="2024-09" db="EMBL/GenBank/DDBJ databases">
        <authorList>
            <person name="Sun Q."/>
            <person name="Mori K."/>
        </authorList>
    </citation>
    <scope>NUCLEOTIDE SEQUENCE [LARGE SCALE GENOMIC DNA]</scope>
    <source>
        <strain evidence="4 5">CCM 8654</strain>
    </source>
</reference>
<feature type="compositionally biased region" description="Basic and acidic residues" evidence="1">
    <location>
        <begin position="806"/>
        <end position="823"/>
    </location>
</feature>
<gene>
    <name evidence="4" type="ORF">ACFFJG_15105</name>
</gene>
<evidence type="ECO:0000256" key="2">
    <source>
        <dbReference type="SAM" id="Phobius"/>
    </source>
</evidence>
<accession>A0ABV6E4T3</accession>
<feature type="transmembrane region" description="Helical" evidence="2">
    <location>
        <begin position="848"/>
        <end position="866"/>
    </location>
</feature>
<dbReference type="RefSeq" id="WP_378519610.1">
    <property type="nucleotide sequence ID" value="NZ_CBCSDI010000062.1"/>
</dbReference>
<feature type="signal peptide" evidence="3">
    <location>
        <begin position="1"/>
        <end position="26"/>
    </location>
</feature>
<evidence type="ECO:0000256" key="1">
    <source>
        <dbReference type="SAM" id="MobiDB-lite"/>
    </source>
</evidence>
<protein>
    <recommendedName>
        <fullName evidence="6">PBP domain-containing protein</fullName>
    </recommendedName>
</protein>
<feature type="compositionally biased region" description="Gly residues" evidence="1">
    <location>
        <begin position="753"/>
        <end position="773"/>
    </location>
</feature>
<evidence type="ECO:0000313" key="5">
    <source>
        <dbReference type="Proteomes" id="UP001589698"/>
    </source>
</evidence>
<dbReference type="Proteomes" id="UP001589698">
    <property type="component" value="Unassembled WGS sequence"/>
</dbReference>
<comment type="caution">
    <text evidence="4">The sequence shown here is derived from an EMBL/GenBank/DDBJ whole genome shotgun (WGS) entry which is preliminary data.</text>
</comment>
<sequence length="876" mass="91929">MRRAGTLLAIGLVALGLPVATAPATAAPGGSGDPSTPAYSQTRHLTRTIVFDGQPIEVDARDVTVTASRTTELRGRERIDITWSGAHPSGGRAASPYGELGMLQEYPVVILQCRGVDDPTLPADQQLAPETCWTSSRIQRTQSMDASQAVWRHDAFGTEADLADKSGLVPLPAECNDPPTFSTHTTAFRAANGTVHTSCTAETMAPEAAVGAAFPPAELAAFTDADGNGSAKFEVRSDVENESLGCSDTVACSVVVIPIEGISCVDDDRECSKAGRFEPGASNYANDGVDLSVSPQLWWSPSNWRNRFSIPLDFGLAPDACDVLDSRPPTGFYGSELMAQASLQWSPAYCLDKKRFKFQHNKMPDAAGFNLAETGGGAAAFVSSEHEATGDPMAYAPTAVTGFSIAYVIDRPDNAGEYGSLRLNARLLAKLLTQSYVGSERGRTHPGMSQNPASINLDPEFQRLNPGLDVVPREAGATLLSLSESSDVLETLTSYIAQDADAMDFVKGKPDPWGMRINPSYRKIELPTPEWPLLDDYVAPSSLECYQQNPAPYFTQIAAPVTSLRKIAEAVLDAWPNVQTKCDRATSSDPWKIGRVDRQGVGTRFMLGLVSTGDAERLGLDQAELETAGRTYVGPTASAMARALRLAEAPEDGDTPFTLDMRSVVRAHGYPGTMIVYTAARTANLPEEDAAQVAEFVRISTTEGQHVGYGNGELPAGYLPITRSGVTAPLWKQAQSVATAISEQKGTTPDAGDGTGGGTGDGTGSGTGGGLGPGSVTTVDGTGAVPSSGTDTSDAGDGTGDEDSGEDGKGGKDGDGGKGDKGGEASGSADPVAMPPTDAVAAPVTARLLPQLLVLVLVSALLANVIRLRNLRRRRS</sequence>
<organism evidence="4 5">
    <name type="scientific">Nocardioides zeicaulis</name>
    <dbReference type="NCBI Taxonomy" id="1776857"/>
    <lineage>
        <taxon>Bacteria</taxon>
        <taxon>Bacillati</taxon>
        <taxon>Actinomycetota</taxon>
        <taxon>Actinomycetes</taxon>
        <taxon>Propionibacteriales</taxon>
        <taxon>Nocardioidaceae</taxon>
        <taxon>Nocardioides</taxon>
    </lineage>
</organism>
<feature type="compositionally biased region" description="Low complexity" evidence="1">
    <location>
        <begin position="787"/>
        <end position="796"/>
    </location>
</feature>
<name>A0ABV6E4T3_9ACTN</name>
<evidence type="ECO:0008006" key="6">
    <source>
        <dbReference type="Google" id="ProtNLM"/>
    </source>
</evidence>
<keyword evidence="3" id="KW-0732">Signal</keyword>
<evidence type="ECO:0000313" key="4">
    <source>
        <dbReference type="EMBL" id="MFC0223814.1"/>
    </source>
</evidence>
<keyword evidence="5" id="KW-1185">Reference proteome</keyword>
<evidence type="ECO:0000256" key="3">
    <source>
        <dbReference type="SAM" id="SignalP"/>
    </source>
</evidence>
<feature type="region of interest" description="Disordered" evidence="1">
    <location>
        <begin position="740"/>
        <end position="834"/>
    </location>
</feature>